<feature type="transmembrane region" description="Helical" evidence="8">
    <location>
        <begin position="428"/>
        <end position="444"/>
    </location>
</feature>
<feature type="domain" description="RCK C-terminal" evidence="9">
    <location>
        <begin position="227"/>
        <end position="313"/>
    </location>
</feature>
<dbReference type="PANTHER" id="PTHR30445:SF9">
    <property type="match status" value="1"/>
</dbReference>
<evidence type="ECO:0000256" key="5">
    <source>
        <dbReference type="ARBA" id="ARBA00022692"/>
    </source>
</evidence>
<protein>
    <submittedName>
        <fullName evidence="10">Aspartate-alanine antiporter</fullName>
    </submittedName>
</protein>
<gene>
    <name evidence="10" type="primary">aspT</name>
    <name evidence="10" type="ORF">H8J70_05295</name>
</gene>
<keyword evidence="5 8" id="KW-0812">Transmembrane</keyword>
<keyword evidence="4" id="KW-1003">Cell membrane</keyword>
<dbReference type="NCBIfam" id="TIGR01625">
    <property type="entry name" value="YidE_YbjL_dupl"/>
    <property type="match status" value="1"/>
</dbReference>
<evidence type="ECO:0000256" key="7">
    <source>
        <dbReference type="ARBA" id="ARBA00023136"/>
    </source>
</evidence>
<reference evidence="10 11" key="1">
    <citation type="submission" date="2020-08" db="EMBL/GenBank/DDBJ databases">
        <authorList>
            <person name="Liu C."/>
            <person name="Sun Q."/>
        </authorList>
    </citation>
    <scope>NUCLEOTIDE SEQUENCE [LARGE SCALE GENOMIC DNA]</scope>
    <source>
        <strain evidence="10 11">NSJ-59</strain>
    </source>
</reference>
<evidence type="ECO:0000256" key="2">
    <source>
        <dbReference type="ARBA" id="ARBA00009854"/>
    </source>
</evidence>
<dbReference type="InterPro" id="IPR006512">
    <property type="entry name" value="YidE_YbjL"/>
</dbReference>
<dbReference type="SUPFAM" id="SSF116726">
    <property type="entry name" value="TrkA C-terminal domain-like"/>
    <property type="match status" value="1"/>
</dbReference>
<comment type="caution">
    <text evidence="10">The sequence shown here is derived from an EMBL/GenBank/DDBJ whole genome shotgun (WGS) entry which is preliminary data.</text>
</comment>
<dbReference type="RefSeq" id="WP_186502819.1">
    <property type="nucleotide sequence ID" value="NZ_JACOGK010000012.1"/>
</dbReference>
<feature type="transmembrane region" description="Helical" evidence="8">
    <location>
        <begin position="403"/>
        <end position="422"/>
    </location>
</feature>
<comment type="similarity">
    <text evidence="2">Belongs to the AAE transporter (TC 2.A.81) family.</text>
</comment>
<evidence type="ECO:0000313" key="10">
    <source>
        <dbReference type="EMBL" id="MBC3536662.1"/>
    </source>
</evidence>
<dbReference type="InterPro" id="IPR022457">
    <property type="entry name" value="Asp_Ala_antiprt"/>
</dbReference>
<sequence>MTLTFWSQEALEFTRHAVAVAPGDVGHYLLANAAIAIFLCLAVGYWVGKIKIGSFRVGATVGTLLAGLLLSLALASVGRFEISGLVKTIFFSLFIFAICYEVGPSFFHSLKSSGVKIIIFSVFFAAVAFATAYVVFTTMHIGAGEGAGIIAGALTQSAVLGTADSSLKEVLTGAQLAQAQSNMAVAYALTYVFGTAGVIIFIRNIAPALCGVNLKEATKKKIEAIHYKEASAAGQTVSLIKARAFVVDDKTNFVGKTIDELEAYHKNTLTVEKLIRNDKELQPFGDVLLEKGDRVTFMGSLASMVDVEKSGAQEIVDADSLSLPLVKKTIFLTKGFSQDTLDHLAALGIYVVSTSRNGSPIPDGAAYAVGDELELAGPPKMISQVQKKLGYAKDTGDDTDVSFLSWGIVAGLLIGAISINIAKVPITLGSGGGALFAGLFFGWYQSKHQNTGLIPSATRWFLKSVGLNLFIAIVGLSAGADFLSALQSMGVSVLLIGAVISIVPHFISVFFGKYVLHMDPVDIFGSLTGAGTITAGLNGLVEETNSSVFALSYTPAYAAGNILLTVMGPLIVALLA</sequence>
<dbReference type="NCBIfam" id="TIGR03802">
    <property type="entry name" value="Asp_Ala_antiprt"/>
    <property type="match status" value="1"/>
</dbReference>
<feature type="transmembrane region" description="Helical" evidence="8">
    <location>
        <begin position="59"/>
        <end position="78"/>
    </location>
</feature>
<evidence type="ECO:0000256" key="6">
    <source>
        <dbReference type="ARBA" id="ARBA00022989"/>
    </source>
</evidence>
<proteinExistence type="inferred from homology"/>
<accession>A0ABR6VIV1</accession>
<dbReference type="InterPro" id="IPR006037">
    <property type="entry name" value="RCK_C"/>
</dbReference>
<dbReference type="Gene3D" id="3.30.70.1450">
    <property type="entry name" value="Regulator of K+ conductance, C-terminal domain"/>
    <property type="match status" value="1"/>
</dbReference>
<feature type="transmembrane region" description="Helical" evidence="8">
    <location>
        <begin position="553"/>
        <end position="575"/>
    </location>
</feature>
<organism evidence="10 11">
    <name type="scientific">Megasphaera hominis</name>
    <dbReference type="NCBI Taxonomy" id="159836"/>
    <lineage>
        <taxon>Bacteria</taxon>
        <taxon>Bacillati</taxon>
        <taxon>Bacillota</taxon>
        <taxon>Negativicutes</taxon>
        <taxon>Veillonellales</taxon>
        <taxon>Veillonellaceae</taxon>
        <taxon>Megasphaera</taxon>
    </lineage>
</organism>
<feature type="transmembrane region" description="Helical" evidence="8">
    <location>
        <begin position="28"/>
        <end position="47"/>
    </location>
</feature>
<keyword evidence="11" id="KW-1185">Reference proteome</keyword>
<evidence type="ECO:0000256" key="8">
    <source>
        <dbReference type="SAM" id="Phobius"/>
    </source>
</evidence>
<dbReference type="Pfam" id="PF06826">
    <property type="entry name" value="Asp-Al_Ex"/>
    <property type="match status" value="2"/>
</dbReference>
<dbReference type="Proteomes" id="UP000606870">
    <property type="component" value="Unassembled WGS sequence"/>
</dbReference>
<dbReference type="Pfam" id="PF02080">
    <property type="entry name" value="TrkA_C"/>
    <property type="match status" value="1"/>
</dbReference>
<keyword evidence="6 8" id="KW-1133">Transmembrane helix</keyword>
<dbReference type="EMBL" id="JACOGK010000012">
    <property type="protein sequence ID" value="MBC3536662.1"/>
    <property type="molecule type" value="Genomic_DNA"/>
</dbReference>
<keyword evidence="7 8" id="KW-0472">Membrane</keyword>
<keyword evidence="3" id="KW-0813">Transport</keyword>
<dbReference type="PROSITE" id="PS51202">
    <property type="entry name" value="RCK_C"/>
    <property type="match status" value="1"/>
</dbReference>
<feature type="transmembrane region" description="Helical" evidence="8">
    <location>
        <begin position="184"/>
        <end position="206"/>
    </location>
</feature>
<dbReference type="InterPro" id="IPR036721">
    <property type="entry name" value="RCK_C_sf"/>
</dbReference>
<evidence type="ECO:0000256" key="1">
    <source>
        <dbReference type="ARBA" id="ARBA00004651"/>
    </source>
</evidence>
<feature type="transmembrane region" description="Helical" evidence="8">
    <location>
        <begin position="115"/>
        <end position="136"/>
    </location>
</feature>
<evidence type="ECO:0000256" key="4">
    <source>
        <dbReference type="ARBA" id="ARBA00022475"/>
    </source>
</evidence>
<name>A0ABR6VIV1_9FIRM</name>
<feature type="transmembrane region" description="Helical" evidence="8">
    <location>
        <begin position="84"/>
        <end position="103"/>
    </location>
</feature>
<dbReference type="PANTHER" id="PTHR30445">
    <property type="entry name" value="K(+)_H(+) ANTIPORTER SUBUNIT KHTT"/>
    <property type="match status" value="1"/>
</dbReference>
<evidence type="ECO:0000313" key="11">
    <source>
        <dbReference type="Proteomes" id="UP000606870"/>
    </source>
</evidence>
<evidence type="ECO:0000259" key="9">
    <source>
        <dbReference type="PROSITE" id="PS51202"/>
    </source>
</evidence>
<evidence type="ECO:0000256" key="3">
    <source>
        <dbReference type="ARBA" id="ARBA00022448"/>
    </source>
</evidence>
<feature type="transmembrane region" description="Helical" evidence="8">
    <location>
        <begin position="465"/>
        <end position="483"/>
    </location>
</feature>
<comment type="subcellular location">
    <subcellularLocation>
        <location evidence="1">Cell membrane</location>
        <topology evidence="1">Multi-pass membrane protein</topology>
    </subcellularLocation>
</comment>
<feature type="transmembrane region" description="Helical" evidence="8">
    <location>
        <begin position="523"/>
        <end position="541"/>
    </location>
</feature>
<dbReference type="InterPro" id="IPR050144">
    <property type="entry name" value="AAE_transporter"/>
</dbReference>
<feature type="transmembrane region" description="Helical" evidence="8">
    <location>
        <begin position="489"/>
        <end position="511"/>
    </location>
</feature>